<name>A0A9D4IST2_DREPO</name>
<dbReference type="AlphaFoldDB" id="A0A9D4IST2"/>
<evidence type="ECO:0000259" key="3">
    <source>
        <dbReference type="PROSITE" id="PS50001"/>
    </source>
</evidence>
<feature type="region of interest" description="Disordered" evidence="2">
    <location>
        <begin position="303"/>
        <end position="372"/>
    </location>
</feature>
<dbReference type="Gene3D" id="3.30.505.10">
    <property type="entry name" value="SH2 domain"/>
    <property type="match status" value="1"/>
</dbReference>
<comment type="caution">
    <text evidence="4">The sequence shown here is derived from an EMBL/GenBank/DDBJ whole genome shotgun (WGS) entry which is preliminary data.</text>
</comment>
<feature type="compositionally biased region" description="Low complexity" evidence="2">
    <location>
        <begin position="428"/>
        <end position="446"/>
    </location>
</feature>
<feature type="compositionally biased region" description="Polar residues" evidence="2">
    <location>
        <begin position="352"/>
        <end position="363"/>
    </location>
</feature>
<keyword evidence="5" id="KW-1185">Reference proteome</keyword>
<dbReference type="InterPro" id="IPR000980">
    <property type="entry name" value="SH2"/>
</dbReference>
<feature type="region of interest" description="Disordered" evidence="2">
    <location>
        <begin position="404"/>
        <end position="446"/>
    </location>
</feature>
<reference evidence="4" key="2">
    <citation type="submission" date="2020-11" db="EMBL/GenBank/DDBJ databases">
        <authorList>
            <person name="McCartney M.A."/>
            <person name="Auch B."/>
            <person name="Kono T."/>
            <person name="Mallez S."/>
            <person name="Becker A."/>
            <person name="Gohl D.M."/>
            <person name="Silverstein K.A.T."/>
            <person name="Koren S."/>
            <person name="Bechman K.B."/>
            <person name="Herman A."/>
            <person name="Abrahante J.E."/>
            <person name="Garbe J."/>
        </authorList>
    </citation>
    <scope>NUCLEOTIDE SEQUENCE</scope>
    <source>
        <strain evidence="4">Duluth1</strain>
        <tissue evidence="4">Whole animal</tissue>
    </source>
</reference>
<dbReference type="EMBL" id="JAIWYP010000008">
    <property type="protein sequence ID" value="KAH3786831.1"/>
    <property type="molecule type" value="Genomic_DNA"/>
</dbReference>
<dbReference type="Proteomes" id="UP000828390">
    <property type="component" value="Unassembled WGS sequence"/>
</dbReference>
<organism evidence="4 5">
    <name type="scientific">Dreissena polymorpha</name>
    <name type="common">Zebra mussel</name>
    <name type="synonym">Mytilus polymorpha</name>
    <dbReference type="NCBI Taxonomy" id="45954"/>
    <lineage>
        <taxon>Eukaryota</taxon>
        <taxon>Metazoa</taxon>
        <taxon>Spiralia</taxon>
        <taxon>Lophotrochozoa</taxon>
        <taxon>Mollusca</taxon>
        <taxon>Bivalvia</taxon>
        <taxon>Autobranchia</taxon>
        <taxon>Heteroconchia</taxon>
        <taxon>Euheterodonta</taxon>
        <taxon>Imparidentia</taxon>
        <taxon>Neoheterodontei</taxon>
        <taxon>Myida</taxon>
        <taxon>Dreissenoidea</taxon>
        <taxon>Dreissenidae</taxon>
        <taxon>Dreissena</taxon>
    </lineage>
</organism>
<sequence>MVPKKLEDEDWFHGVLPRDALLRLLTQDGDFLVRENKNKQTNEGTDTSLYRHGHFIIQWGTGTLLYKHQHFIIQLVDYGQGSDDLLYRHRHFIIQGVDYGQSSDTLLYRHWHIIIQWVDGIGTLLYRHRHFIIQWVDYGQGTGTLLYRHRHFIIQWVDYGQGTGTLLYRHGHFIIQGVDWVDWVDVSMDRWVDVSIDWAPALYYTVGRRHRHFIIQWVDSPGIRQDGDRTLPSESRSTSDLMATTVNRSLPDGIGQEHRPMQDQLATAIRSLSGDYAGHFMTGSSPGTGPVTGDRSELRPVTGDWSGHRSDPPCHRSPVNIDRSGHRSPVRPTGHRSTKTGPVTGQKHRSTETGPVTGQTHRSPVNRDRFGHRSELPVTGHMLLMTGPVTGHRSVLQVTGQLTGHRTPVNMHRSTVASHRSTIRNRRSSSSDYSTSSSSNAHSSSTSSDDRVLIHVIVMIIIDHHGNDTRGDVIPVVAVLALGVVAVLDLGITGIKHCRSNFYYRSHYCPNSDSNVAIPYAPVSSMMSTHVAVTDQISQPFNSGVHLTTTVVLSAPRVSTTIPCRKPPATTPSMRDTWVQDPFGDYVPVTSDNSPSISGLNYQCVYFADSHSSIPENHHLVQDNSPIIPTTDYGRELATSFTGYRARWRMYYANFVRKSINITPYGDNRLRPMPDHLAAAIRSLPGDNTGHSMTGTSPGNSPVYGTGDRSGPVRGTGHRSPGPVRSPVRGTGPVTGQYNRSPVNTTGQRSILPVTGHRSRRDIDINHVVHDLLYRVTLIHGVDLIDTDHLETLGDVTLRDVAPIASDLFLGFVGMSSSSCFT</sequence>
<feature type="domain" description="SH2" evidence="3">
    <location>
        <begin position="11"/>
        <end position="106"/>
    </location>
</feature>
<keyword evidence="1" id="KW-0727">SH2 domain</keyword>
<feature type="compositionally biased region" description="Polar residues" evidence="2">
    <location>
        <begin position="689"/>
        <end position="700"/>
    </location>
</feature>
<protein>
    <recommendedName>
        <fullName evidence="3">SH2 domain-containing protein</fullName>
    </recommendedName>
</protein>
<feature type="compositionally biased region" description="Polar residues" evidence="2">
    <location>
        <begin position="734"/>
        <end position="749"/>
    </location>
</feature>
<feature type="region of interest" description="Disordered" evidence="2">
    <location>
        <begin position="687"/>
        <end position="750"/>
    </location>
</feature>
<proteinExistence type="predicted"/>
<evidence type="ECO:0000256" key="1">
    <source>
        <dbReference type="PROSITE-ProRule" id="PRU00191"/>
    </source>
</evidence>
<evidence type="ECO:0000313" key="4">
    <source>
        <dbReference type="EMBL" id="KAH3786831.1"/>
    </source>
</evidence>
<dbReference type="SUPFAM" id="SSF55550">
    <property type="entry name" value="SH2 domain"/>
    <property type="match status" value="1"/>
</dbReference>
<evidence type="ECO:0000256" key="2">
    <source>
        <dbReference type="SAM" id="MobiDB-lite"/>
    </source>
</evidence>
<dbReference type="InterPro" id="IPR036860">
    <property type="entry name" value="SH2_dom_sf"/>
</dbReference>
<accession>A0A9D4IST2</accession>
<evidence type="ECO:0000313" key="5">
    <source>
        <dbReference type="Proteomes" id="UP000828390"/>
    </source>
</evidence>
<dbReference type="PROSITE" id="PS50001">
    <property type="entry name" value="SH2"/>
    <property type="match status" value="1"/>
</dbReference>
<feature type="compositionally biased region" description="Basic residues" evidence="2">
    <location>
        <begin position="326"/>
        <end position="338"/>
    </location>
</feature>
<gene>
    <name evidence="4" type="ORF">DPMN_164943</name>
</gene>
<reference evidence="4" key="1">
    <citation type="journal article" date="2019" name="bioRxiv">
        <title>The Genome of the Zebra Mussel, Dreissena polymorpha: A Resource for Invasive Species Research.</title>
        <authorList>
            <person name="McCartney M.A."/>
            <person name="Auch B."/>
            <person name="Kono T."/>
            <person name="Mallez S."/>
            <person name="Zhang Y."/>
            <person name="Obille A."/>
            <person name="Becker A."/>
            <person name="Abrahante J.E."/>
            <person name="Garbe J."/>
            <person name="Badalamenti J.P."/>
            <person name="Herman A."/>
            <person name="Mangelson H."/>
            <person name="Liachko I."/>
            <person name="Sullivan S."/>
            <person name="Sone E.D."/>
            <person name="Koren S."/>
            <person name="Silverstein K.A.T."/>
            <person name="Beckman K.B."/>
            <person name="Gohl D.M."/>
        </authorList>
    </citation>
    <scope>NUCLEOTIDE SEQUENCE</scope>
    <source>
        <strain evidence="4">Duluth1</strain>
        <tissue evidence="4">Whole animal</tissue>
    </source>
</reference>